<feature type="region of interest" description="Disordered" evidence="1">
    <location>
        <begin position="345"/>
        <end position="382"/>
    </location>
</feature>
<feature type="region of interest" description="Disordered" evidence="1">
    <location>
        <begin position="577"/>
        <end position="668"/>
    </location>
</feature>
<feature type="compositionally biased region" description="Low complexity" evidence="1">
    <location>
        <begin position="611"/>
        <end position="622"/>
    </location>
</feature>
<feature type="region of interest" description="Disordered" evidence="1">
    <location>
        <begin position="138"/>
        <end position="158"/>
    </location>
</feature>
<evidence type="ECO:0000313" key="3">
    <source>
        <dbReference type="Proteomes" id="UP000246740"/>
    </source>
</evidence>
<proteinExistence type="predicted"/>
<dbReference type="Pfam" id="PF09729">
    <property type="entry name" value="Gti1_Pac2"/>
    <property type="match status" value="1"/>
</dbReference>
<feature type="compositionally biased region" description="Pro residues" evidence="1">
    <location>
        <begin position="24"/>
        <end position="35"/>
    </location>
</feature>
<evidence type="ECO:0008006" key="4">
    <source>
        <dbReference type="Google" id="ProtNLM"/>
    </source>
</evidence>
<feature type="compositionally biased region" description="Low complexity" evidence="1">
    <location>
        <begin position="143"/>
        <end position="158"/>
    </location>
</feature>
<dbReference type="InParanoid" id="A0A317XVE8"/>
<feature type="compositionally biased region" description="Basic residues" evidence="1">
    <location>
        <begin position="42"/>
        <end position="51"/>
    </location>
</feature>
<dbReference type="EMBL" id="KZ819189">
    <property type="protein sequence ID" value="PWZ02264.1"/>
    <property type="molecule type" value="Genomic_DNA"/>
</dbReference>
<dbReference type="Proteomes" id="UP000246740">
    <property type="component" value="Unassembled WGS sequence"/>
</dbReference>
<dbReference type="PANTHER" id="PTHR28027">
    <property type="entry name" value="TRANSCRIPTIONAL REGULATOR MIT1"/>
    <property type="match status" value="1"/>
</dbReference>
<dbReference type="InterPro" id="IPR018608">
    <property type="entry name" value="Gti1/Pac2"/>
</dbReference>
<protein>
    <recommendedName>
        <fullName evidence="4">cAMP-independent regulatory protein pac2</fullName>
    </recommendedName>
</protein>
<accession>A0A317XVE8</accession>
<dbReference type="OrthoDB" id="5572844at2759"/>
<gene>
    <name evidence="2" type="ORF">BCV70DRAFT_198542</name>
</gene>
<dbReference type="AlphaFoldDB" id="A0A317XVE8"/>
<feature type="compositionally biased region" description="Polar residues" evidence="1">
    <location>
        <begin position="630"/>
        <end position="658"/>
    </location>
</feature>
<sequence length="679" mass="74273">MHPASSSRLSMSRPDLARSQTVPRGPPYPAPPHGPAYPDYGHHHHQHHNSAQHHYQDRAYPSHAPPSFARQHHSYYDERGPLPPPPMHHRQSAKEEALYAHEARHYRVPSSPSQQMHPPLHGAGYAPSGYHNAYPHPHHMHPHASFSSTSSSSSMHSMRGSIGGMGLPVGSHQQPTYRGHIKTTKDAILLLAACDLSDDAGGSGLVPPRRVTRRLLDSERAELICSGSIFVWDEKEAGMRRWTDGKCWSASRVSGCFLTYRELEARKKPSSSITGGPTSNLYKTEGLIKQSFSMTTTSGRKLHVISYYTKRDVREGLLRRVSEDPRFVGEGGGEWGLEVDEQEYPDPISRAGDLPPGVNPDELEGSQSPPSTPAQPPIEHRGCVVRGLDAVVDDRQYYDKPLRSPSTAVSAFHHTDRMPLSPKDHDVSPRQRMSGVETTRTSKEALVRDLPMIKGEYRGPELASYPPEVTPLHEARGLLPIRPIPVDSKYPVPVQRRSSLEYLHPQHRPAAPGSILHEPSISFDRKRAYGDPRGPEAAEDAFQSVRPVRPRLQRLRSSSMGDGAGFADGLLAPIRPLGRAGSDDDGISKLRSTHAGPTGSKEQHDSAVGALLSLRSSTGSSSDEAAAVRSTLSTTGTGFARSPSASTPGTSDSNNEATASKPAFSHTDRAALDRFRIRI</sequence>
<feature type="compositionally biased region" description="Basic and acidic residues" evidence="1">
    <location>
        <begin position="416"/>
        <end position="429"/>
    </location>
</feature>
<feature type="region of interest" description="Disordered" evidence="1">
    <location>
        <begin position="416"/>
        <end position="441"/>
    </location>
</feature>
<evidence type="ECO:0000256" key="1">
    <source>
        <dbReference type="SAM" id="MobiDB-lite"/>
    </source>
</evidence>
<reference evidence="2 3" key="1">
    <citation type="journal article" date="2018" name="Mol. Biol. Evol.">
        <title>Broad Genomic Sampling Reveals a Smut Pathogenic Ancestry of the Fungal Clade Ustilaginomycotina.</title>
        <authorList>
            <person name="Kijpornyongpan T."/>
            <person name="Mondo S.J."/>
            <person name="Barry K."/>
            <person name="Sandor L."/>
            <person name="Lee J."/>
            <person name="Lipzen A."/>
            <person name="Pangilinan J."/>
            <person name="LaButti K."/>
            <person name="Hainaut M."/>
            <person name="Henrissat B."/>
            <person name="Grigoriev I.V."/>
            <person name="Spatafora J.W."/>
            <person name="Aime M.C."/>
        </authorList>
    </citation>
    <scope>NUCLEOTIDE SEQUENCE [LARGE SCALE GENOMIC DNA]</scope>
    <source>
        <strain evidence="2 3">MCA 3645</strain>
    </source>
</reference>
<organism evidence="2 3">
    <name type="scientific">Testicularia cyperi</name>
    <dbReference type="NCBI Taxonomy" id="1882483"/>
    <lineage>
        <taxon>Eukaryota</taxon>
        <taxon>Fungi</taxon>
        <taxon>Dikarya</taxon>
        <taxon>Basidiomycota</taxon>
        <taxon>Ustilaginomycotina</taxon>
        <taxon>Ustilaginomycetes</taxon>
        <taxon>Ustilaginales</taxon>
        <taxon>Anthracoideaceae</taxon>
        <taxon>Testicularia</taxon>
    </lineage>
</organism>
<feature type="compositionally biased region" description="Polar residues" evidence="1">
    <location>
        <begin position="1"/>
        <end position="10"/>
    </location>
</feature>
<dbReference type="PANTHER" id="PTHR28027:SF1">
    <property type="entry name" value="CAMP INDEPENDENT REGULATORY PROTEIN (AFU_ORTHOLOGUE AFUA_3G09640)"/>
    <property type="match status" value="1"/>
</dbReference>
<feature type="region of interest" description="Disordered" evidence="1">
    <location>
        <begin position="1"/>
        <end position="94"/>
    </location>
</feature>
<keyword evidence="3" id="KW-1185">Reference proteome</keyword>
<evidence type="ECO:0000313" key="2">
    <source>
        <dbReference type="EMBL" id="PWZ02264.1"/>
    </source>
</evidence>
<name>A0A317XVE8_9BASI</name>
<dbReference type="GO" id="GO:0003677">
    <property type="term" value="F:DNA binding"/>
    <property type="evidence" value="ECO:0007669"/>
    <property type="project" value="TreeGrafter"/>
</dbReference>